<protein>
    <recommendedName>
        <fullName evidence="11">Histone H4</fullName>
    </recommendedName>
</protein>
<keyword evidence="6" id="KW-0227">DNA damage</keyword>
<dbReference type="Gene3D" id="3.30.230.10">
    <property type="match status" value="1"/>
</dbReference>
<dbReference type="GO" id="GO:0016887">
    <property type="term" value="F:ATP hydrolysis activity"/>
    <property type="evidence" value="ECO:0007669"/>
    <property type="project" value="InterPro"/>
</dbReference>
<evidence type="ECO:0000259" key="12">
    <source>
        <dbReference type="SMART" id="SM01340"/>
    </source>
</evidence>
<keyword evidence="10 11" id="KW-0544">Nucleosome core</keyword>
<dbReference type="SUPFAM" id="SSF54211">
    <property type="entry name" value="Ribosomal protein S5 domain 2-like"/>
    <property type="match status" value="1"/>
</dbReference>
<dbReference type="Proteomes" id="UP000265663">
    <property type="component" value="Unassembled WGS sequence"/>
</dbReference>
<comment type="subcellular location">
    <subcellularLocation>
        <location evidence="2">Chromosome</location>
    </subcellularLocation>
    <subcellularLocation>
        <location evidence="1">Nucleus</location>
    </subcellularLocation>
</comment>
<dbReference type="InterPro" id="IPR014762">
    <property type="entry name" value="DNA_mismatch_repair_CS"/>
</dbReference>
<dbReference type="Pfam" id="PF13589">
    <property type="entry name" value="HATPase_c_3"/>
    <property type="match status" value="1"/>
</dbReference>
<dbReference type="Gene3D" id="3.30.565.10">
    <property type="entry name" value="Histidine kinase-like ATPase, C-terminal domain"/>
    <property type="match status" value="1"/>
</dbReference>
<dbReference type="InterPro" id="IPR020568">
    <property type="entry name" value="Ribosomal_Su5_D2-typ_SF"/>
</dbReference>
<keyword evidence="8" id="KW-0234">DNA repair</keyword>
<dbReference type="InterPro" id="IPR038973">
    <property type="entry name" value="MutL/Mlh/Pms-like"/>
</dbReference>
<evidence type="ECO:0000256" key="4">
    <source>
        <dbReference type="ARBA" id="ARBA00006564"/>
    </source>
</evidence>
<accession>A0A3M7ME52</accession>
<proteinExistence type="inferred from homology"/>
<evidence type="ECO:0000256" key="11">
    <source>
        <dbReference type="RuleBase" id="RU000528"/>
    </source>
</evidence>
<dbReference type="InterPro" id="IPR032189">
    <property type="entry name" value="Mlh1_C"/>
</dbReference>
<feature type="domain" description="DNA mismatch repair protein S5" evidence="12">
    <location>
        <begin position="362"/>
        <end position="481"/>
    </location>
</feature>
<dbReference type="Pfam" id="PF16413">
    <property type="entry name" value="Mlh1_C"/>
    <property type="match status" value="1"/>
</dbReference>
<evidence type="ECO:0000313" key="13">
    <source>
        <dbReference type="EMBL" id="RMZ72710.1"/>
    </source>
</evidence>
<dbReference type="InterPro" id="IPR014721">
    <property type="entry name" value="Ribsml_uS5_D2-typ_fold_subgr"/>
</dbReference>
<dbReference type="InterPro" id="IPR036890">
    <property type="entry name" value="HATPase_C_sf"/>
</dbReference>
<dbReference type="OrthoDB" id="10263226at2759"/>
<dbReference type="GO" id="GO:0000786">
    <property type="term" value="C:nucleosome"/>
    <property type="evidence" value="ECO:0007669"/>
    <property type="project" value="UniProtKB-KW"/>
</dbReference>
<dbReference type="PANTHER" id="PTHR10073">
    <property type="entry name" value="DNA MISMATCH REPAIR PROTEIN MLH, PMS, MUTL"/>
    <property type="match status" value="1"/>
</dbReference>
<evidence type="ECO:0000313" key="14">
    <source>
        <dbReference type="Proteomes" id="UP000265663"/>
    </source>
</evidence>
<dbReference type="CDD" id="cd22912">
    <property type="entry name" value="HFD_H4"/>
    <property type="match status" value="1"/>
</dbReference>
<sequence length="848" mass="94243">MVNQRPRELGGPSRRPATTIAPRASQKIQRDTIYGVTKGDIRRLARRGGVKRISATIYDDIRVALKERLALILRRVCAVIDSSGRKTVSVSDIVFTLRGLGNPIYGFEPNFLRAPMADEMHVLPPSPRGTKRKGDDSLPLPAPRRIKALAQDVVNKIAAGEIIVAPVHALKELIENAVDAGSTALEILVKDGGLKLLQITDNGYGIDKEDIPILCQRFTTSKLKAFEDLTSIGTYGFRGEALASISHIAHLKVTTRTKESSCAWEAHFADGKLASPKPGQSAEPKPKAGRQGTIITVEDIFYNVPSRRRAFRSASEEYAKILDLVGRYAVHCEGVAFSCKKMGDNTGSGVTVPAAASAKDRIRQIHGSSAANELVELSVEDIRWGFKCNGWISSANYNAKRTTMLLFINHRSVESPVIKKSVEQTYATFLPKGGHPFFYLSLEIEPQRVDVNVHPTKREVHFLNEDEIIAVICDSIRESLSSVDTSRSFMTQSLLSNPKLPFATPMKKVVPATSGTVATSDRSVSRAPQTVPKKRNESNLVRTDASVRKITSMLQPQKSVEEIADDEKEMEYESTKKEPIACRLTSIADLRAEVRDAMHNELTDMISSHTFVGIVDENKRIAAIQVGVKLFLVDYAVMCNEYFYQVGLTDFANYGTIRFNPPLPLDDLLKIATEQEKKNTGNAADVNWDEVVEVVRCQLIDKAPLLREYFSMDITAEGELCSIPLLMKDYMPCMAKLPQFLLRLGPHVNWNEEKGCFQTLLRELASFYVPESLPLPPEVQAKQGEKGKEKVVEEEVEIAVRRKKLLRALEFNIFPACKARLVATKGLLENGIMEVANLKGLYRVFERC</sequence>
<dbReference type="CDD" id="cd16926">
    <property type="entry name" value="HATPase_MutL-MLH-PMS-like"/>
    <property type="match status" value="1"/>
</dbReference>
<keyword evidence="5 11" id="KW-0158">Chromosome</keyword>
<reference evidence="13 14" key="1">
    <citation type="journal article" date="2014" name="PLoS ONE">
        <title>De novo Genome Assembly of the Fungal Plant Pathogen Pyrenophora semeniperda.</title>
        <authorList>
            <person name="Soliai M.M."/>
            <person name="Meyer S.E."/>
            <person name="Udall J.A."/>
            <person name="Elzinga D.E."/>
            <person name="Hermansen R.A."/>
            <person name="Bodily P.M."/>
            <person name="Hart A.A."/>
            <person name="Coleman C.E."/>
        </authorList>
    </citation>
    <scope>NUCLEOTIDE SEQUENCE [LARGE SCALE GENOMIC DNA]</scope>
    <source>
        <strain evidence="13 14">CCB06</strain>
        <tissue evidence="13">Mycelium</tissue>
    </source>
</reference>
<dbReference type="GO" id="GO:0030983">
    <property type="term" value="F:mismatched DNA binding"/>
    <property type="evidence" value="ECO:0007669"/>
    <property type="project" value="InterPro"/>
</dbReference>
<dbReference type="GO" id="GO:0046982">
    <property type="term" value="F:protein heterodimerization activity"/>
    <property type="evidence" value="ECO:0007669"/>
    <property type="project" value="InterPro"/>
</dbReference>
<keyword evidence="9 11" id="KW-0539">Nucleus</keyword>
<dbReference type="EMBL" id="KE747833">
    <property type="protein sequence ID" value="RMZ72710.1"/>
    <property type="molecule type" value="Genomic_DNA"/>
</dbReference>
<gene>
    <name evidence="13" type="ORF">GMOD_00007728</name>
</gene>
<dbReference type="Pfam" id="PF01119">
    <property type="entry name" value="DNA_mis_repair"/>
    <property type="match status" value="1"/>
</dbReference>
<dbReference type="PROSITE" id="PS00058">
    <property type="entry name" value="DNA_MISMATCH_REPAIR_1"/>
    <property type="match status" value="1"/>
</dbReference>
<dbReference type="SUPFAM" id="SSF47113">
    <property type="entry name" value="Histone-fold"/>
    <property type="match status" value="1"/>
</dbReference>
<dbReference type="InterPro" id="IPR001951">
    <property type="entry name" value="Histone_H4"/>
</dbReference>
<evidence type="ECO:0000256" key="10">
    <source>
        <dbReference type="ARBA" id="ARBA00023269"/>
    </source>
</evidence>
<dbReference type="InterPro" id="IPR013507">
    <property type="entry name" value="DNA_mismatch_S5_2-like"/>
</dbReference>
<dbReference type="GO" id="GO:0030527">
    <property type="term" value="F:structural constituent of chromatin"/>
    <property type="evidence" value="ECO:0007669"/>
    <property type="project" value="InterPro"/>
</dbReference>
<dbReference type="NCBIfam" id="TIGR00585">
    <property type="entry name" value="mutl"/>
    <property type="match status" value="1"/>
</dbReference>
<keyword evidence="14" id="KW-1185">Reference proteome</keyword>
<evidence type="ECO:0000256" key="9">
    <source>
        <dbReference type="ARBA" id="ARBA00023242"/>
    </source>
</evidence>
<dbReference type="Gene3D" id="1.10.20.10">
    <property type="entry name" value="Histone, subunit A"/>
    <property type="match status" value="1"/>
</dbReference>
<dbReference type="GO" id="GO:0005524">
    <property type="term" value="F:ATP binding"/>
    <property type="evidence" value="ECO:0007669"/>
    <property type="project" value="InterPro"/>
</dbReference>
<dbReference type="GO" id="GO:0032389">
    <property type="term" value="C:MutLalpha complex"/>
    <property type="evidence" value="ECO:0007669"/>
    <property type="project" value="TreeGrafter"/>
</dbReference>
<dbReference type="FunFam" id="3.30.230.10:FF:000014">
    <property type="entry name" value="DNA mismatch repair protein Mlh1"/>
    <property type="match status" value="1"/>
</dbReference>
<comment type="function">
    <text evidence="11">Core component of nucleosome. Nucleosomes wrap and compact DNA into chromatin, limiting DNA accessibility to the cellular machineries which require DNA as a template. Histones thereby play a central role in transcription regulation, DNA repair, DNA replication and chromosomal stability. DNA accessibility is regulated via a complex set of post-translational modifications of histones, also called histone code, and nucleosome remodeling.</text>
</comment>
<comment type="similarity">
    <text evidence="4 11">Belongs to the histone H4 family.</text>
</comment>
<dbReference type="InterPro" id="IPR002099">
    <property type="entry name" value="MutL/Mlh/PMS"/>
</dbReference>
<dbReference type="GO" id="GO:0061982">
    <property type="term" value="P:meiosis I cell cycle process"/>
    <property type="evidence" value="ECO:0007669"/>
    <property type="project" value="UniProtKB-ARBA"/>
</dbReference>
<evidence type="ECO:0000256" key="1">
    <source>
        <dbReference type="ARBA" id="ARBA00004123"/>
    </source>
</evidence>
<dbReference type="CDD" id="cd03483">
    <property type="entry name" value="MutL_Trans_MLH1"/>
    <property type="match status" value="1"/>
</dbReference>
<evidence type="ECO:0000256" key="6">
    <source>
        <dbReference type="ARBA" id="ARBA00022763"/>
    </source>
</evidence>
<dbReference type="InterPro" id="IPR009072">
    <property type="entry name" value="Histone-fold"/>
</dbReference>
<comment type="similarity">
    <text evidence="3">Belongs to the DNA mismatch repair MutL/HexB family.</text>
</comment>
<keyword evidence="7 11" id="KW-0238">DNA-binding</keyword>
<organism evidence="13 14">
    <name type="scientific">Pyrenophora seminiperda CCB06</name>
    <dbReference type="NCBI Taxonomy" id="1302712"/>
    <lineage>
        <taxon>Eukaryota</taxon>
        <taxon>Fungi</taxon>
        <taxon>Dikarya</taxon>
        <taxon>Ascomycota</taxon>
        <taxon>Pezizomycotina</taxon>
        <taxon>Dothideomycetes</taxon>
        <taxon>Pleosporomycetidae</taxon>
        <taxon>Pleosporales</taxon>
        <taxon>Pleosporineae</taxon>
        <taxon>Pleosporaceae</taxon>
        <taxon>Pyrenophora</taxon>
    </lineage>
</organism>
<name>A0A3M7ME52_9PLEO</name>
<dbReference type="AlphaFoldDB" id="A0A3M7ME52"/>
<dbReference type="FunFam" id="3.30.565.10:FF:000033">
    <property type="entry name" value="DNA mismatch repair protein Mlh1"/>
    <property type="match status" value="1"/>
</dbReference>
<dbReference type="SMART" id="SM00417">
    <property type="entry name" value="H4"/>
    <property type="match status" value="1"/>
</dbReference>
<dbReference type="GO" id="GO:0140664">
    <property type="term" value="F:ATP-dependent DNA damage sensor activity"/>
    <property type="evidence" value="ECO:0007669"/>
    <property type="project" value="InterPro"/>
</dbReference>
<dbReference type="PRINTS" id="PR00623">
    <property type="entry name" value="HISTONEH4"/>
</dbReference>
<comment type="subunit">
    <text evidence="11">The nucleosome is a histone octamer containing two molecules each of H2A, H2B, H3 and H4 assembled in one H3-H4 heterotetramer and two H2A-H2B heterodimers. The octamer wraps approximately 147 bp of DNA.</text>
</comment>
<evidence type="ECO:0000256" key="7">
    <source>
        <dbReference type="ARBA" id="ARBA00023125"/>
    </source>
</evidence>
<dbReference type="GO" id="GO:0006298">
    <property type="term" value="P:mismatch repair"/>
    <property type="evidence" value="ECO:0007669"/>
    <property type="project" value="InterPro"/>
</dbReference>
<dbReference type="SUPFAM" id="SSF55874">
    <property type="entry name" value="ATPase domain of HSP90 chaperone/DNA topoisomerase II/histidine kinase"/>
    <property type="match status" value="1"/>
</dbReference>
<evidence type="ECO:0000256" key="5">
    <source>
        <dbReference type="ARBA" id="ARBA00022454"/>
    </source>
</evidence>
<dbReference type="SMART" id="SM01340">
    <property type="entry name" value="DNA_mis_repair"/>
    <property type="match status" value="1"/>
</dbReference>
<dbReference type="PANTHER" id="PTHR10073:SF12">
    <property type="entry name" value="DNA MISMATCH REPAIR PROTEIN MLH1"/>
    <property type="match status" value="1"/>
</dbReference>
<evidence type="ECO:0000256" key="2">
    <source>
        <dbReference type="ARBA" id="ARBA00004286"/>
    </source>
</evidence>
<evidence type="ECO:0000256" key="8">
    <source>
        <dbReference type="ARBA" id="ARBA00023204"/>
    </source>
</evidence>
<evidence type="ECO:0000256" key="3">
    <source>
        <dbReference type="ARBA" id="ARBA00006082"/>
    </source>
</evidence>